<dbReference type="InterPro" id="IPR050553">
    <property type="entry name" value="Thioredoxin_ResA/DsbE_sf"/>
</dbReference>
<dbReference type="InterPro" id="IPR013740">
    <property type="entry name" value="Redoxin"/>
</dbReference>
<proteinExistence type="predicted"/>
<evidence type="ECO:0000256" key="1">
    <source>
        <dbReference type="ARBA" id="ARBA00004196"/>
    </source>
</evidence>
<feature type="signal peptide" evidence="5">
    <location>
        <begin position="1"/>
        <end position="25"/>
    </location>
</feature>
<dbReference type="InterPro" id="IPR013766">
    <property type="entry name" value="Thioredoxin_domain"/>
</dbReference>
<dbReference type="CDD" id="cd02966">
    <property type="entry name" value="TlpA_like_family"/>
    <property type="match status" value="1"/>
</dbReference>
<feature type="domain" description="Thioredoxin" evidence="6">
    <location>
        <begin position="185"/>
        <end position="357"/>
    </location>
</feature>
<feature type="chain" id="PRO_5013024651" evidence="5">
    <location>
        <begin position="26"/>
        <end position="360"/>
    </location>
</feature>
<evidence type="ECO:0000256" key="3">
    <source>
        <dbReference type="ARBA" id="ARBA00023157"/>
    </source>
</evidence>
<dbReference type="PANTHER" id="PTHR42852">
    <property type="entry name" value="THIOL:DISULFIDE INTERCHANGE PROTEIN DSBE"/>
    <property type="match status" value="1"/>
</dbReference>
<accession>A0A1U7CQD7</accession>
<keyword evidence="3" id="KW-1015">Disulfide bond</keyword>
<gene>
    <name evidence="7" type="primary">resA_9</name>
    <name evidence="7" type="ORF">BSF38_02664</name>
</gene>
<dbReference type="GO" id="GO:0030313">
    <property type="term" value="C:cell envelope"/>
    <property type="evidence" value="ECO:0007669"/>
    <property type="project" value="UniProtKB-SubCell"/>
</dbReference>
<comment type="subcellular location">
    <subcellularLocation>
        <location evidence="1">Cell envelope</location>
    </subcellularLocation>
</comment>
<keyword evidence="2" id="KW-0201">Cytochrome c-type biogenesis</keyword>
<dbReference type="InterPro" id="IPR017937">
    <property type="entry name" value="Thioredoxin_CS"/>
</dbReference>
<dbReference type="Pfam" id="PF08534">
    <property type="entry name" value="Redoxin"/>
    <property type="match status" value="1"/>
</dbReference>
<keyword evidence="4" id="KW-0676">Redox-active center</keyword>
<dbReference type="PROSITE" id="PS51352">
    <property type="entry name" value="THIOREDOXIN_2"/>
    <property type="match status" value="1"/>
</dbReference>
<name>A0A1U7CQD7_9BACT</name>
<dbReference type="PANTHER" id="PTHR42852:SF6">
    <property type="entry name" value="THIOL:DISULFIDE INTERCHANGE PROTEIN DSBE"/>
    <property type="match status" value="1"/>
</dbReference>
<dbReference type="STRING" id="1387353.BSF38_02664"/>
<dbReference type="GO" id="GO:0017004">
    <property type="term" value="P:cytochrome complex assembly"/>
    <property type="evidence" value="ECO:0007669"/>
    <property type="project" value="UniProtKB-KW"/>
</dbReference>
<evidence type="ECO:0000259" key="6">
    <source>
        <dbReference type="PROSITE" id="PS51352"/>
    </source>
</evidence>
<protein>
    <submittedName>
        <fullName evidence="7">Thiol-disulfide oxidoreductase ResA</fullName>
    </submittedName>
</protein>
<dbReference type="Gene3D" id="3.40.30.10">
    <property type="entry name" value="Glutaredoxin"/>
    <property type="match status" value="1"/>
</dbReference>
<dbReference type="EMBL" id="CP019082">
    <property type="protein sequence ID" value="APW61160.1"/>
    <property type="molecule type" value="Genomic_DNA"/>
</dbReference>
<dbReference type="AlphaFoldDB" id="A0A1U7CQD7"/>
<reference evidence="8" key="1">
    <citation type="submission" date="2016-12" db="EMBL/GenBank/DDBJ databases">
        <title>Comparative genomics of four Isosphaeraceae planctomycetes: a common pool of plasmids and glycoside hydrolase genes.</title>
        <authorList>
            <person name="Ivanova A."/>
        </authorList>
    </citation>
    <scope>NUCLEOTIDE SEQUENCE [LARGE SCALE GENOMIC DNA]</scope>
    <source>
        <strain evidence="8">PX4</strain>
    </source>
</reference>
<evidence type="ECO:0000256" key="2">
    <source>
        <dbReference type="ARBA" id="ARBA00022748"/>
    </source>
</evidence>
<dbReference type="GO" id="GO:0016491">
    <property type="term" value="F:oxidoreductase activity"/>
    <property type="evidence" value="ECO:0007669"/>
    <property type="project" value="InterPro"/>
</dbReference>
<evidence type="ECO:0000256" key="5">
    <source>
        <dbReference type="SAM" id="SignalP"/>
    </source>
</evidence>
<dbReference type="InterPro" id="IPR036249">
    <property type="entry name" value="Thioredoxin-like_sf"/>
</dbReference>
<evidence type="ECO:0000313" key="7">
    <source>
        <dbReference type="EMBL" id="APW61160.1"/>
    </source>
</evidence>
<dbReference type="SUPFAM" id="SSF52833">
    <property type="entry name" value="Thioredoxin-like"/>
    <property type="match status" value="1"/>
</dbReference>
<keyword evidence="8" id="KW-1185">Reference proteome</keyword>
<dbReference type="Proteomes" id="UP000186309">
    <property type="component" value="Chromosome"/>
</dbReference>
<sequence>MRRLMKPTWVVTTLGLLLASASAFADDRTAEKILKELDEVKVPDVDRTKVKDRAYVQEYIAKRQEVSKKRGALIQELYKIAPNNEKLATLLPERWMSSDPAQDQGKALLAEIDEVLAHSKNEKLVIEGNFVKAQLKLYLSSDPKVDMSPVEAFLKLAPKDPRAPSLLYAASQRLTDESAKKAIEERILNDFPNSSIVDSIKGSRRQRESVGKPFELEFTDAVKGSTVSINGLKGKVVVVDFWATWCGPCVAEMPKMKEIYGKYHDKGVEFIGVSLDQPKEQGGLDALKKYVKENEIAWPQYYQGNGWSSEFSKKWGINSIPSMFVVDAEGKLFSVEARGKLETMIPELLAKKSAAAPAGG</sequence>
<evidence type="ECO:0000256" key="4">
    <source>
        <dbReference type="ARBA" id="ARBA00023284"/>
    </source>
</evidence>
<dbReference type="RefSeq" id="WP_168189370.1">
    <property type="nucleotide sequence ID" value="NZ_CP019082.1"/>
</dbReference>
<dbReference type="KEGG" id="pbor:BSF38_02664"/>
<dbReference type="PROSITE" id="PS00194">
    <property type="entry name" value="THIOREDOXIN_1"/>
    <property type="match status" value="1"/>
</dbReference>
<organism evidence="7 8">
    <name type="scientific">Paludisphaera borealis</name>
    <dbReference type="NCBI Taxonomy" id="1387353"/>
    <lineage>
        <taxon>Bacteria</taxon>
        <taxon>Pseudomonadati</taxon>
        <taxon>Planctomycetota</taxon>
        <taxon>Planctomycetia</taxon>
        <taxon>Isosphaerales</taxon>
        <taxon>Isosphaeraceae</taxon>
        <taxon>Paludisphaera</taxon>
    </lineage>
</organism>
<keyword evidence="5" id="KW-0732">Signal</keyword>
<evidence type="ECO:0000313" key="8">
    <source>
        <dbReference type="Proteomes" id="UP000186309"/>
    </source>
</evidence>